<dbReference type="EC" id="3.1.3.48" evidence="4"/>
<protein>
    <submittedName>
        <fullName evidence="4">Tyrosine-protein phosphatase</fullName>
        <ecNumber evidence="4">3.1.3.48</ecNumber>
    </submittedName>
</protein>
<feature type="compositionally biased region" description="Acidic residues" evidence="2">
    <location>
        <begin position="85"/>
        <end position="104"/>
    </location>
</feature>
<proteinExistence type="inferred from homology"/>
<dbReference type="PANTHER" id="PTHR31126">
    <property type="entry name" value="TYROSINE-PROTEIN PHOSPHATASE"/>
    <property type="match status" value="1"/>
</dbReference>
<dbReference type="SUPFAM" id="SSF52799">
    <property type="entry name" value="(Phosphotyrosine protein) phosphatases II"/>
    <property type="match status" value="1"/>
</dbReference>
<evidence type="ECO:0000313" key="4">
    <source>
        <dbReference type="EMBL" id="MDP7737578.1"/>
    </source>
</evidence>
<dbReference type="Gene3D" id="3.90.190.10">
    <property type="entry name" value="Protein tyrosine phosphatase superfamily"/>
    <property type="match status" value="1"/>
</dbReference>
<feature type="domain" description="Tyrosine specific protein phosphatases" evidence="3">
    <location>
        <begin position="149"/>
        <end position="226"/>
    </location>
</feature>
<dbReference type="RefSeq" id="WP_065163460.1">
    <property type="nucleotide sequence ID" value="NZ_JAUFSA010000001.1"/>
</dbReference>
<dbReference type="GO" id="GO:0004725">
    <property type="term" value="F:protein tyrosine phosphatase activity"/>
    <property type="evidence" value="ECO:0007669"/>
    <property type="project" value="UniProtKB-EC"/>
</dbReference>
<organism evidence="4 5">
    <name type="scientific">Mycobacterium paragordonae</name>
    <dbReference type="NCBI Taxonomy" id="1389713"/>
    <lineage>
        <taxon>Bacteria</taxon>
        <taxon>Bacillati</taxon>
        <taxon>Actinomycetota</taxon>
        <taxon>Actinomycetes</taxon>
        <taxon>Mycobacteriales</taxon>
        <taxon>Mycobacteriaceae</taxon>
        <taxon>Mycobacterium</taxon>
    </lineage>
</organism>
<evidence type="ECO:0000313" key="5">
    <source>
        <dbReference type="Proteomes" id="UP001229081"/>
    </source>
</evidence>
<keyword evidence="4" id="KW-0378">Hydrolase</keyword>
<reference evidence="4" key="1">
    <citation type="submission" date="2023-06" db="EMBL/GenBank/DDBJ databases">
        <title>Identification of two novel mycobacterium reveal diversities and complexities of Mycobacterium gordonae clade.</title>
        <authorList>
            <person name="Matsumoto Y."/>
            <person name="Nakamura S."/>
            <person name="Motooka D."/>
            <person name="Fukushima K."/>
        </authorList>
    </citation>
    <scope>NUCLEOTIDE SEQUENCE</scope>
    <source>
        <strain evidence="4">TY812</strain>
    </source>
</reference>
<dbReference type="Proteomes" id="UP001229081">
    <property type="component" value="Unassembled WGS sequence"/>
</dbReference>
<gene>
    <name evidence="4" type="ORF">QXL92_22805</name>
</gene>
<feature type="region of interest" description="Disordered" evidence="2">
    <location>
        <begin position="60"/>
        <end position="111"/>
    </location>
</feature>
<evidence type="ECO:0000256" key="1">
    <source>
        <dbReference type="ARBA" id="ARBA00009580"/>
    </source>
</evidence>
<dbReference type="Pfam" id="PF13350">
    <property type="entry name" value="Y_phosphatase3"/>
    <property type="match status" value="1"/>
</dbReference>
<dbReference type="PANTHER" id="PTHR31126:SF1">
    <property type="entry name" value="TYROSINE SPECIFIC PROTEIN PHOSPHATASES DOMAIN-CONTAINING PROTEIN"/>
    <property type="match status" value="1"/>
</dbReference>
<comment type="similarity">
    <text evidence="1">Belongs to the protein-tyrosine phosphatase family.</text>
</comment>
<dbReference type="InterPro" id="IPR029021">
    <property type="entry name" value="Prot-tyrosine_phosphatase-like"/>
</dbReference>
<evidence type="ECO:0000256" key="2">
    <source>
        <dbReference type="SAM" id="MobiDB-lite"/>
    </source>
</evidence>
<accession>A0A4R5WZE8</accession>
<sequence length="288" mass="31712">MAEVSRELSGAWNFRDVADQTADLRPGRLFRSSELSGLDDEGRAVLRQLGITDVADLRSTREVSRRGPGRVPDGVDVHLLPFPDLADDDQSGTDGADDSEDNSEDKEAPHESAFRRLMTEGNADESDEAIEANAVRYMTEEYREFPTRNGAQRAVRRVFTLLAAGRPVLTHCFAGKDRTGFVVATVLEAAGLDRDVIVADYLRSNEAVPQLRHQITEMIAQRSDVELTPEVVTFTKARLSDGVLGVRAEYLWAAWQTIEESFGSLDAYLRDAGISGTDVTRLRAALLG</sequence>
<dbReference type="InterPro" id="IPR000387">
    <property type="entry name" value="Tyr_Pase_dom"/>
</dbReference>
<dbReference type="AlphaFoldDB" id="A0A4R5WZE8"/>
<name>A0A4R5WZE8_9MYCO</name>
<dbReference type="InterPro" id="IPR026893">
    <property type="entry name" value="Tyr/Ser_Pase_IphP-type"/>
</dbReference>
<comment type="caution">
    <text evidence="4">The sequence shown here is derived from an EMBL/GenBank/DDBJ whole genome shotgun (WGS) entry which is preliminary data.</text>
</comment>
<dbReference type="EMBL" id="JAUFSA010000001">
    <property type="protein sequence ID" value="MDP7737578.1"/>
    <property type="molecule type" value="Genomic_DNA"/>
</dbReference>
<evidence type="ECO:0000259" key="3">
    <source>
        <dbReference type="PROSITE" id="PS50056"/>
    </source>
</evidence>
<dbReference type="PROSITE" id="PS50056">
    <property type="entry name" value="TYR_PHOSPHATASE_2"/>
    <property type="match status" value="1"/>
</dbReference>